<dbReference type="PANTHER" id="PTHR34388">
    <property type="entry name" value="DNA POLYMERASE III SUBUNIT DELTA"/>
    <property type="match status" value="1"/>
</dbReference>
<dbReference type="GO" id="GO:0003677">
    <property type="term" value="F:DNA binding"/>
    <property type="evidence" value="ECO:0007669"/>
    <property type="project" value="InterPro"/>
</dbReference>
<keyword evidence="4" id="KW-0239">DNA-directed DNA polymerase</keyword>
<accession>A0A0A2G484</accession>
<reference evidence="5 6" key="1">
    <citation type="submission" date="2014-08" db="EMBL/GenBank/DDBJ databases">
        <title>Porphyromonas gingivicanis strain:COT-022_OH1391 Genome sequencing.</title>
        <authorList>
            <person name="Wallis C."/>
            <person name="Deusch O."/>
            <person name="O'Flynn C."/>
            <person name="Davis I."/>
            <person name="Jospin G."/>
            <person name="Darling A.E."/>
            <person name="Coil D.A."/>
            <person name="Alexiev A."/>
            <person name="Horsfall A."/>
            <person name="Kirkwood N."/>
            <person name="Harris S."/>
            <person name="Eisen J.A."/>
        </authorList>
    </citation>
    <scope>NUCLEOTIDE SEQUENCE [LARGE SCALE GENOMIC DNA]</scope>
    <source>
        <strain evidence="6">COT-022 OH1391</strain>
    </source>
</reference>
<gene>
    <name evidence="5" type="ORF">HQ36_04075</name>
</gene>
<dbReference type="OrthoDB" id="1172326at2"/>
<dbReference type="Proteomes" id="UP000030134">
    <property type="component" value="Unassembled WGS sequence"/>
</dbReference>
<evidence type="ECO:0000256" key="2">
    <source>
        <dbReference type="ARBA" id="ARBA00022695"/>
    </source>
</evidence>
<dbReference type="eggNOG" id="COG1466">
    <property type="taxonomic scope" value="Bacteria"/>
</dbReference>
<dbReference type="AlphaFoldDB" id="A0A0A2G484"/>
<protein>
    <submittedName>
        <fullName evidence="5">Uncharacterized protein</fullName>
    </submittedName>
</protein>
<keyword evidence="6" id="KW-1185">Reference proteome</keyword>
<dbReference type="SUPFAM" id="SSF52540">
    <property type="entry name" value="P-loop containing nucleoside triphosphate hydrolases"/>
    <property type="match status" value="1"/>
</dbReference>
<dbReference type="GO" id="GO:0003887">
    <property type="term" value="F:DNA-directed DNA polymerase activity"/>
    <property type="evidence" value="ECO:0007669"/>
    <property type="project" value="UniProtKB-KW"/>
</dbReference>
<dbReference type="EMBL" id="JQZW01000008">
    <property type="protein sequence ID" value="KGN98098.1"/>
    <property type="molecule type" value="Genomic_DNA"/>
</dbReference>
<evidence type="ECO:0000313" key="5">
    <source>
        <dbReference type="EMBL" id="KGN98098.1"/>
    </source>
</evidence>
<proteinExistence type="predicted"/>
<keyword evidence="1" id="KW-0808">Transferase</keyword>
<dbReference type="RefSeq" id="WP_036883593.1">
    <property type="nucleotide sequence ID" value="NZ_JQZW01000008.1"/>
</dbReference>
<evidence type="ECO:0000256" key="4">
    <source>
        <dbReference type="ARBA" id="ARBA00022932"/>
    </source>
</evidence>
<sequence>MATQEYGKKGKENQKEKHLSPKELLIKLEKSVAKKTPLPSLLFIAGEERFYINAVDQLFTSSFIEKEEWDLNRNILYGSDISVEQLLLAVQSISIVGGERLFLVREAQSMKKLELIAENVALIPKETTLVLCYAGDIGQHKSLLEKFTKAQAFILLSPKLRNKRDASTLISYICQREEMSLLPDAVDALIELVGYNGTVLNSELRKLSVIASTLPNKTIPKQLLSHYIVKSREYSVYELLDALVNKKRIRAYEIALYMGENEKKYPLPMILSVLYPFFVNLLAVLYQPASISPEGIAALLSLRNKFAAQNYLTAKNYFTAKQTFDIIHELRMAEARFKGAEEGDYTSQGILTDLVTFILA</sequence>
<dbReference type="Gene3D" id="3.40.50.300">
    <property type="entry name" value="P-loop containing nucleotide triphosphate hydrolases"/>
    <property type="match status" value="1"/>
</dbReference>
<dbReference type="InterPro" id="IPR005790">
    <property type="entry name" value="DNA_polIII_delta"/>
</dbReference>
<dbReference type="GO" id="GO:0009360">
    <property type="term" value="C:DNA polymerase III complex"/>
    <property type="evidence" value="ECO:0007669"/>
    <property type="project" value="TreeGrafter"/>
</dbReference>
<organism evidence="5 6">
    <name type="scientific">Porphyromonas gingivicanis</name>
    <dbReference type="NCBI Taxonomy" id="266762"/>
    <lineage>
        <taxon>Bacteria</taxon>
        <taxon>Pseudomonadati</taxon>
        <taxon>Bacteroidota</taxon>
        <taxon>Bacteroidia</taxon>
        <taxon>Bacteroidales</taxon>
        <taxon>Porphyromonadaceae</taxon>
        <taxon>Porphyromonas</taxon>
    </lineage>
</organism>
<evidence type="ECO:0000256" key="1">
    <source>
        <dbReference type="ARBA" id="ARBA00022679"/>
    </source>
</evidence>
<name>A0A0A2G484_9PORP</name>
<dbReference type="InterPro" id="IPR027417">
    <property type="entry name" value="P-loop_NTPase"/>
</dbReference>
<keyword evidence="2" id="KW-0548">Nucleotidyltransferase</keyword>
<dbReference type="NCBIfam" id="TIGR01128">
    <property type="entry name" value="holA"/>
    <property type="match status" value="1"/>
</dbReference>
<dbReference type="STRING" id="266762.HQ36_04075"/>
<keyword evidence="3" id="KW-0235">DNA replication</keyword>
<evidence type="ECO:0000313" key="6">
    <source>
        <dbReference type="Proteomes" id="UP000030134"/>
    </source>
</evidence>
<dbReference type="PANTHER" id="PTHR34388:SF1">
    <property type="entry name" value="DNA POLYMERASE III SUBUNIT DELTA"/>
    <property type="match status" value="1"/>
</dbReference>
<dbReference type="Gene3D" id="1.10.8.60">
    <property type="match status" value="1"/>
</dbReference>
<evidence type="ECO:0000256" key="3">
    <source>
        <dbReference type="ARBA" id="ARBA00022705"/>
    </source>
</evidence>
<dbReference type="GO" id="GO:0006261">
    <property type="term" value="P:DNA-templated DNA replication"/>
    <property type="evidence" value="ECO:0007669"/>
    <property type="project" value="TreeGrafter"/>
</dbReference>
<comment type="caution">
    <text evidence="5">The sequence shown here is derived from an EMBL/GenBank/DDBJ whole genome shotgun (WGS) entry which is preliminary data.</text>
</comment>